<comment type="cofactor">
    <cofactor evidence="1">
        <name>FAD</name>
        <dbReference type="ChEBI" id="CHEBI:57692"/>
    </cofactor>
</comment>
<keyword evidence="2" id="KW-0285">Flavoprotein</keyword>
<dbReference type="GO" id="GO:0016491">
    <property type="term" value="F:oxidoreductase activity"/>
    <property type="evidence" value="ECO:0007669"/>
    <property type="project" value="UniProtKB-KW"/>
</dbReference>
<name>K0IH78_NITGG</name>
<dbReference type="Gene3D" id="3.30.9.90">
    <property type="match status" value="1"/>
</dbReference>
<dbReference type="SUPFAM" id="SSF54862">
    <property type="entry name" value="4Fe-4S ferredoxins"/>
    <property type="match status" value="1"/>
</dbReference>
<reference evidence="5 6" key="1">
    <citation type="journal article" date="2012" name="Environ. Microbiol.">
        <title>The genome of the ammonia-oxidizing Candidatus Nitrososphaera gargensis: insights into metabolic versatility and environmental adaptations.</title>
        <authorList>
            <person name="Spang A."/>
            <person name="Poehlein A."/>
            <person name="Offre P."/>
            <person name="Zumbragel S."/>
            <person name="Haider S."/>
            <person name="Rychlik N."/>
            <person name="Nowka B."/>
            <person name="Schmeisser C."/>
            <person name="Lebedeva E.V."/>
            <person name="Rattei T."/>
            <person name="Bohm C."/>
            <person name="Schmid M."/>
            <person name="Galushko A."/>
            <person name="Hatzenpichler R."/>
            <person name="Weinmaier T."/>
            <person name="Daniel R."/>
            <person name="Schleper C."/>
            <person name="Spieck E."/>
            <person name="Streit W."/>
            <person name="Wagner M."/>
        </authorList>
    </citation>
    <scope>NUCLEOTIDE SEQUENCE [LARGE SCALE GENOMIC DNA]</scope>
    <source>
        <strain evidence="6">Ga9.2</strain>
    </source>
</reference>
<dbReference type="AlphaFoldDB" id="K0IH78"/>
<dbReference type="FunCoup" id="K0IH78">
    <property type="interactions" value="189"/>
</dbReference>
<dbReference type="Proteomes" id="UP000008037">
    <property type="component" value="Chromosome"/>
</dbReference>
<dbReference type="InterPro" id="IPR036188">
    <property type="entry name" value="FAD/NAD-bd_sf"/>
</dbReference>
<dbReference type="PANTHER" id="PTHR43624">
    <property type="entry name" value="ELECTRON TRANSFER FLAVOPROTEIN-QUINONE OXIDOREDUCTASE YDIS-RELATED"/>
    <property type="match status" value="1"/>
</dbReference>
<protein>
    <submittedName>
        <fullName evidence="5">Putative electron-transfer flavoprotein /FAD-dependent / fixCX-like protein</fullName>
    </submittedName>
</protein>
<dbReference type="OrthoDB" id="7950at2157"/>
<evidence type="ECO:0000313" key="6">
    <source>
        <dbReference type="Proteomes" id="UP000008037"/>
    </source>
</evidence>
<keyword evidence="4" id="KW-0560">Oxidoreductase</keyword>
<dbReference type="InterPro" id="IPR039651">
    <property type="entry name" value="FixC-like"/>
</dbReference>
<dbReference type="SUPFAM" id="SSF51905">
    <property type="entry name" value="FAD/NAD(P)-binding domain"/>
    <property type="match status" value="1"/>
</dbReference>
<evidence type="ECO:0000256" key="3">
    <source>
        <dbReference type="ARBA" id="ARBA00022827"/>
    </source>
</evidence>
<dbReference type="STRING" id="1237085.Ngar_c12680"/>
<evidence type="ECO:0000256" key="4">
    <source>
        <dbReference type="ARBA" id="ARBA00023002"/>
    </source>
</evidence>
<evidence type="ECO:0000256" key="2">
    <source>
        <dbReference type="ARBA" id="ARBA00022630"/>
    </source>
</evidence>
<evidence type="ECO:0000256" key="1">
    <source>
        <dbReference type="ARBA" id="ARBA00001974"/>
    </source>
</evidence>
<accession>K0IH78</accession>
<dbReference type="Gene3D" id="3.50.50.60">
    <property type="entry name" value="FAD/NAD(P)-binding domain"/>
    <property type="match status" value="1"/>
</dbReference>
<sequence length="623" mass="69425">MESYDVAIIGGGSAGLAALKQLSNLGKQAILLEAGKQVGTKNISGGILYSKKPKTGRVYNVEDVYGPEFLKDAPVERKITQYMLHSTSRNKVFTMNLTAAHEYQANFGYSVLLNRLNAWFARHAGESAERQGGGIVSGVHVRSLSWQGDKTVVETDELEPFEAKAVIAADGVNSEVAEITGSRPKFTPEQLYQGVKVVVKLPEEIIEQRFGIGPDEGAAHLFAGDVTLNHIGGGFLYTNRDTLSVGAVYHYDSLMDRPAEPYTLVNALLKNPMVAEFVKDEVAIKEEIDKNLPKEEQLRVRFAVSKLIKTWNELRDVWYSPAARKKLVEAGKYKTEEEIKARLDSVQNELANKYHTKFVTDYVELEYSAKLVPDGKRCAMKKPYFKNVLFVGDAAGRGVFIGPRIEGLNVGIDDAVRAANAVARAIDRNNFGPQYMGEYYSQLIEESPYTRDMKEIDKDYVKIFLDAARDVPKDIIGQRYGMVFRLMSSGTLRGLAVGFANILGYDKLLPLVESEDTYVQVPVELAEKMGRPIQATYEPTLPTVAQRVARLKYDDDRISHIKVLDSKSQFMKKMVTLCPTSCYSMEGGDVTLQHEACIECGTCAKETEWRHPRGEKGVIYQYG</sequence>
<keyword evidence="3" id="KW-0274">FAD</keyword>
<dbReference type="Gene3D" id="3.30.70.20">
    <property type="match status" value="1"/>
</dbReference>
<dbReference type="SUPFAM" id="SSF54373">
    <property type="entry name" value="FAD-linked reductases, C-terminal domain"/>
    <property type="match status" value="1"/>
</dbReference>
<gene>
    <name evidence="5" type="primary">fixC</name>
    <name evidence="5" type="ordered locus">Ngar_c12680</name>
</gene>
<organism evidence="5 6">
    <name type="scientific">Nitrososphaera gargensis (strain Ga9.2)</name>
    <dbReference type="NCBI Taxonomy" id="1237085"/>
    <lineage>
        <taxon>Archaea</taxon>
        <taxon>Nitrososphaerota</taxon>
        <taxon>Nitrososphaeria</taxon>
        <taxon>Nitrososphaerales</taxon>
        <taxon>Nitrososphaeraceae</taxon>
        <taxon>Nitrososphaera</taxon>
    </lineage>
</organism>
<evidence type="ECO:0000313" key="5">
    <source>
        <dbReference type="EMBL" id="AFU58208.1"/>
    </source>
</evidence>
<proteinExistence type="predicted"/>
<dbReference type="HOGENOM" id="CLU_438458_0_0_2"/>
<dbReference type="InParanoid" id="K0IH78"/>
<dbReference type="PANTHER" id="PTHR43624:SF2">
    <property type="entry name" value="ELECTRON TRANSFER FLAVOPROTEIN-QUINONE OXIDOREDUCTASE YDIS-RELATED"/>
    <property type="match status" value="1"/>
</dbReference>
<dbReference type="EMBL" id="CP002408">
    <property type="protein sequence ID" value="AFU58208.1"/>
    <property type="molecule type" value="Genomic_DNA"/>
</dbReference>
<dbReference type="KEGG" id="nga:Ngar_c12680"/>
<dbReference type="PRINTS" id="PR00420">
    <property type="entry name" value="RNGMNOXGNASE"/>
</dbReference>
<keyword evidence="6" id="KW-1185">Reference proteome</keyword>